<dbReference type="InterPro" id="IPR047762">
    <property type="entry name" value="EHMT_CRR"/>
</dbReference>
<dbReference type="Pfam" id="PF00023">
    <property type="entry name" value="Ank"/>
    <property type="match status" value="1"/>
</dbReference>
<dbReference type="PROSITE" id="PS50088">
    <property type="entry name" value="ANK_REPEAT"/>
    <property type="match status" value="6"/>
</dbReference>
<dbReference type="GO" id="GO:0046974">
    <property type="term" value="F:histone H3K9 methyltransferase activity"/>
    <property type="evidence" value="ECO:0007669"/>
    <property type="project" value="TreeGrafter"/>
</dbReference>
<dbReference type="GO" id="GO:0006887">
    <property type="term" value="P:exocytosis"/>
    <property type="evidence" value="ECO:0007669"/>
    <property type="project" value="UniProtKB-KW"/>
</dbReference>
<evidence type="ECO:0000256" key="1">
    <source>
        <dbReference type="ARBA" id="ARBA00004175"/>
    </source>
</evidence>
<dbReference type="PANTHER" id="PTHR46307:SF4">
    <property type="entry name" value="G9A, ISOFORM B"/>
    <property type="match status" value="1"/>
</dbReference>
<evidence type="ECO:0000256" key="4">
    <source>
        <dbReference type="ARBA" id="ARBA00022454"/>
    </source>
</evidence>
<dbReference type="SMART" id="SM00248">
    <property type="entry name" value="ANK"/>
    <property type="match status" value="6"/>
</dbReference>
<dbReference type="PROSITE" id="PS50867">
    <property type="entry name" value="PRE_SET"/>
    <property type="match status" value="1"/>
</dbReference>
<keyword evidence="6" id="KW-0964">Secreted</keyword>
<evidence type="ECO:0000256" key="6">
    <source>
        <dbReference type="ARBA" id="ARBA00022525"/>
    </source>
</evidence>
<dbReference type="EMBL" id="BPLQ01004203">
    <property type="protein sequence ID" value="GIY06384.1"/>
    <property type="molecule type" value="Genomic_DNA"/>
</dbReference>
<dbReference type="Pfam" id="PF05033">
    <property type="entry name" value="Pre-SET"/>
    <property type="match status" value="1"/>
</dbReference>
<dbReference type="InterPro" id="IPR007728">
    <property type="entry name" value="Pre-SET_dom"/>
</dbReference>
<evidence type="ECO:0000256" key="5">
    <source>
        <dbReference type="ARBA" id="ARBA00022483"/>
    </source>
</evidence>
<proteinExistence type="predicted"/>
<keyword evidence="14" id="KW-0040">ANK repeat</keyword>
<feature type="repeat" description="ANK" evidence="14">
    <location>
        <begin position="1357"/>
        <end position="1389"/>
    </location>
</feature>
<accession>A0AAV4QDL9</accession>
<evidence type="ECO:0000256" key="2">
    <source>
        <dbReference type="ARBA" id="ARBA00004286"/>
    </source>
</evidence>
<reference evidence="18 19" key="1">
    <citation type="submission" date="2021-06" db="EMBL/GenBank/DDBJ databases">
        <title>Caerostris darwini draft genome.</title>
        <authorList>
            <person name="Kono N."/>
            <person name="Arakawa K."/>
        </authorList>
    </citation>
    <scope>NUCLEOTIDE SEQUENCE [LARGE SCALE GENOMIC DNA]</scope>
</reference>
<feature type="domain" description="Pre-SET" evidence="17">
    <location>
        <begin position="1644"/>
        <end position="1706"/>
    </location>
</feature>
<dbReference type="InterPro" id="IPR043550">
    <property type="entry name" value="EHMT1/EHMT2"/>
</dbReference>
<comment type="caution">
    <text evidence="18">The sequence shown here is derived from an EMBL/GenBank/DDBJ whole genome shotgun (WGS) entry which is preliminary data.</text>
</comment>
<keyword evidence="7" id="KW-1052">Target cell membrane</keyword>
<evidence type="ECO:0000256" key="9">
    <source>
        <dbReference type="ARBA" id="ARBA00022656"/>
    </source>
</evidence>
<keyword evidence="13" id="KW-0472">Membrane</keyword>
<name>A0AAV4QDL9_9ARAC</name>
<dbReference type="SUPFAM" id="SSF48403">
    <property type="entry name" value="Ankyrin repeat"/>
    <property type="match status" value="1"/>
</dbReference>
<feature type="domain" description="SET" evidence="16">
    <location>
        <begin position="1709"/>
        <end position="1825"/>
    </location>
</feature>
<dbReference type="GO" id="GO:0044231">
    <property type="term" value="C:host cell presynaptic membrane"/>
    <property type="evidence" value="ECO:0007669"/>
    <property type="project" value="UniProtKB-KW"/>
</dbReference>
<evidence type="ECO:0000256" key="14">
    <source>
        <dbReference type="PROSITE-ProRule" id="PRU00023"/>
    </source>
</evidence>
<keyword evidence="4" id="KW-0158">Chromosome</keyword>
<feature type="repeat" description="ANK" evidence="14">
    <location>
        <begin position="1523"/>
        <end position="1555"/>
    </location>
</feature>
<evidence type="ECO:0000313" key="18">
    <source>
        <dbReference type="EMBL" id="GIY06384.1"/>
    </source>
</evidence>
<evidence type="ECO:0000256" key="15">
    <source>
        <dbReference type="SAM" id="MobiDB-lite"/>
    </source>
</evidence>
<dbReference type="InterPro" id="IPR046341">
    <property type="entry name" value="SET_dom_sf"/>
</dbReference>
<dbReference type="GO" id="GO:0000785">
    <property type="term" value="C:chromatin"/>
    <property type="evidence" value="ECO:0007669"/>
    <property type="project" value="TreeGrafter"/>
</dbReference>
<keyword evidence="8" id="KW-0808">Transferase</keyword>
<dbReference type="GO" id="GO:0032259">
    <property type="term" value="P:methylation"/>
    <property type="evidence" value="ECO:0007669"/>
    <property type="project" value="UniProtKB-KW"/>
</dbReference>
<keyword evidence="13" id="KW-1053">Target membrane</keyword>
<dbReference type="Pfam" id="PF21533">
    <property type="entry name" value="EHMT1-2_CRR"/>
    <property type="match status" value="1"/>
</dbReference>
<dbReference type="Pfam" id="PF00856">
    <property type="entry name" value="SET"/>
    <property type="match status" value="1"/>
</dbReference>
<gene>
    <name evidence="18" type="primary">Ehmt2</name>
    <name evidence="18" type="ORF">CDAR_505871</name>
</gene>
<keyword evidence="8" id="KW-0489">Methyltransferase</keyword>
<dbReference type="GO" id="GO:0005634">
    <property type="term" value="C:nucleus"/>
    <property type="evidence" value="ECO:0007669"/>
    <property type="project" value="InterPro"/>
</dbReference>
<evidence type="ECO:0000256" key="10">
    <source>
        <dbReference type="ARBA" id="ARBA00022691"/>
    </source>
</evidence>
<organism evidence="18 19">
    <name type="scientific">Caerostris darwini</name>
    <dbReference type="NCBI Taxonomy" id="1538125"/>
    <lineage>
        <taxon>Eukaryota</taxon>
        <taxon>Metazoa</taxon>
        <taxon>Ecdysozoa</taxon>
        <taxon>Arthropoda</taxon>
        <taxon>Chelicerata</taxon>
        <taxon>Arachnida</taxon>
        <taxon>Araneae</taxon>
        <taxon>Araneomorphae</taxon>
        <taxon>Entelegynae</taxon>
        <taxon>Araneoidea</taxon>
        <taxon>Araneidae</taxon>
        <taxon>Caerostris</taxon>
    </lineage>
</organism>
<keyword evidence="19" id="KW-1185">Reference proteome</keyword>
<keyword evidence="11" id="KW-0528">Neurotoxin</keyword>
<dbReference type="CDD" id="cd20905">
    <property type="entry name" value="EHMT_ZBD"/>
    <property type="match status" value="1"/>
</dbReference>
<protein>
    <submittedName>
        <fullName evidence="18">Histone-lysine N-methyltransferase EHMT2</fullName>
    </submittedName>
</protein>
<dbReference type="SMART" id="SM00468">
    <property type="entry name" value="PreSET"/>
    <property type="match status" value="1"/>
</dbReference>
<evidence type="ECO:0000259" key="16">
    <source>
        <dbReference type="PROSITE" id="PS50280"/>
    </source>
</evidence>
<dbReference type="GO" id="GO:0008270">
    <property type="term" value="F:zinc ion binding"/>
    <property type="evidence" value="ECO:0007669"/>
    <property type="project" value="InterPro"/>
</dbReference>
<dbReference type="SMART" id="SM00317">
    <property type="entry name" value="SET"/>
    <property type="match status" value="1"/>
</dbReference>
<keyword evidence="10" id="KW-0949">S-adenosyl-L-methionine</keyword>
<dbReference type="Gene3D" id="2.170.270.10">
    <property type="entry name" value="SET domain"/>
    <property type="match status" value="1"/>
</dbReference>
<dbReference type="GO" id="GO:0044218">
    <property type="term" value="C:other organism cell membrane"/>
    <property type="evidence" value="ECO:0007669"/>
    <property type="project" value="UniProtKB-KW"/>
</dbReference>
<keyword evidence="12" id="KW-0638">Presynaptic neurotoxin</keyword>
<dbReference type="PANTHER" id="PTHR46307">
    <property type="entry name" value="G9A, ISOFORM B"/>
    <property type="match status" value="1"/>
</dbReference>
<feature type="region of interest" description="Disordered" evidence="15">
    <location>
        <begin position="127"/>
        <end position="161"/>
    </location>
</feature>
<keyword evidence="5" id="KW-0268">Exocytosis</keyword>
<dbReference type="PROSITE" id="PS50297">
    <property type="entry name" value="ANK_REP_REGION"/>
    <property type="match status" value="6"/>
</dbReference>
<dbReference type="GO" id="GO:0090729">
    <property type="term" value="F:toxin activity"/>
    <property type="evidence" value="ECO:0007669"/>
    <property type="project" value="UniProtKB-KW"/>
</dbReference>
<evidence type="ECO:0000256" key="7">
    <source>
        <dbReference type="ARBA" id="ARBA00022537"/>
    </source>
</evidence>
<feature type="repeat" description="ANK" evidence="14">
    <location>
        <begin position="1390"/>
        <end position="1422"/>
    </location>
</feature>
<evidence type="ECO:0000256" key="3">
    <source>
        <dbReference type="ARBA" id="ARBA00004613"/>
    </source>
</evidence>
<dbReference type="Pfam" id="PF12796">
    <property type="entry name" value="Ank_2"/>
    <property type="match status" value="2"/>
</dbReference>
<feature type="repeat" description="ANK" evidence="14">
    <location>
        <begin position="1423"/>
        <end position="1447"/>
    </location>
</feature>
<keyword evidence="9" id="KW-0800">Toxin</keyword>
<comment type="subcellular location">
    <subcellularLocation>
        <location evidence="2">Chromosome</location>
    </subcellularLocation>
    <subcellularLocation>
        <location evidence="3">Secreted</location>
    </subcellularLocation>
    <subcellularLocation>
        <location evidence="1">Target cell membrane</location>
    </subcellularLocation>
</comment>
<feature type="repeat" description="ANK" evidence="14">
    <location>
        <begin position="1490"/>
        <end position="1522"/>
    </location>
</feature>
<dbReference type="InterPro" id="IPR001214">
    <property type="entry name" value="SET_dom"/>
</dbReference>
<evidence type="ECO:0000256" key="11">
    <source>
        <dbReference type="ARBA" id="ARBA00022699"/>
    </source>
</evidence>
<evidence type="ECO:0000313" key="19">
    <source>
        <dbReference type="Proteomes" id="UP001054837"/>
    </source>
</evidence>
<dbReference type="GO" id="GO:0005576">
    <property type="term" value="C:extracellular region"/>
    <property type="evidence" value="ECO:0007669"/>
    <property type="project" value="UniProtKB-SubCell"/>
</dbReference>
<sequence length="1873" mass="211491">MQNQNFWNDPYTTSEYSGRHLIGDNDEFGNSYSLNPESQPEESLNELFTFSHSNTITSGSVSNMTSVLDSSTVSSSAGTEVVQDNKYDAIFSCSPSFIESPNSSHFINKHADEVHLKQNGLSLSQPVTDEIRSNDNSPSPLNSHKRRNSSPPNYSYFKRKKSDDSDIQSFCVTDVNEDSMSYNSWDVNKREIYEGTSWSDCYSPCRRRTSSVVSSDKGLGSLISVFLSEQERNSILAQKKKKKQKLDSVKSNPKQMDVTNCYKLFLEDISGPSQSTSEFDGDFTSKKDNLFNEADNQIVFENSTNDLSVNTESVEIDCSKNSQQIIFVADSLPVKDDVNVVSSSHCLTINTDSNVISLNNDALKNDMASKDSQEMILITDSIPKVNDADLISDTHNLAVDIDSKEGNLISINSNNVSERTIHENVLVPGSEIMFKAATYENDTNQNISSRTELDANSFFDHINIKDDPNCAVGNFTNDEISDSLDKIFTHVPESDDADVLYSIRQEHADDVPFDFDTDKLISLDTNISTETSGGTYVMSEGDVENFEILKSKLNNGDIVYNQSTSSEIYKEGVQNLTNKEDISSVLSGDLKSLPANCYLENKDDSHCNATYLEKQINLNMPRDACKINPEMRSEVSKAIKFHQEYLISQNSTNQITTNKVAINELDEIKMNICHENEGIFSPANDFSETCEIVFFNNEGLTNERDMNSQEDLKKQSDIFINNSDNSEKDIFLEKNVNSLPEGVEPQKNSYMIIMSNERQENEMFYNKIYENISDKETYKNETNLKDAVMSSSIRNSELKDEIIVVDEKHLITSDESVNIESSNLENKINDTSKIESLNTFTNKKSSKARKSLISKSSNSQVNNKVPIAVENIFNDLVSIESDNNSLIMQEQKSSAPNSFNSIISDIEIEKLHIQRHSAHLESSLVSPDSKIESSCHSKLPITLSFNNENKKRTAKKSFARNCVESSDDSSSDSDKLKNKVLSYSTKKFVDKSPKNAAKSFQYLNNNRINGDYQNTPLINNFSKSSDSVNEQRPTALKTFKKPFTVAKKSIAKETAYKTVIESYFKIRTAKKTYNKLHRSIQSTSVIELSADESSDEEVKNSPVCWSPAKDLKLSKTICLCSSKELLCLCNGQRLRLICEAEDSIDDEIVPCTKAVSQHHLLTPSSNLKHKIFCDIHLWRLKNHHCCPKCGYFCTQGTFLCCKYDQAMKETNENHLFHPRCLLVPDSCFPPGCPHCCMFSDFKNVHLSYVFGNENSQIANGNSDEQSEVNITDKFQNYHIFMTTQDDKSVNPIKVDCSSVPQLQDLKVMLMEITKEATLRLRPAGKCLFNPIKAGDIKKVLQFIANGVNPNHKFNTHKNNTPLHIAAYYGFTSIVHALLMYGASIDAINDDLETPLILAVEKNQLEVVQYLIHAGAQVDVKNENGLTAFHVACKNNYKEIAELLYKTGKFDVNIQDDGGWTPLVWACEKNCVDVVQWLVNLGADPNVRDNEENTALHWAACSGSCKILEIILNNGCYINFVNQRGDSALHIAARKDNFTCVQLLLKRNALLDCINKEGEAPIMCCDDDSVSWEILNNHLLNSAKLENISQQQHVVSRDISRGKENYPIQAVNEVDKEEFIMDFRYVTRNCFAPNLTVTRTVDSMELCYCKDNCSSSDCTCTRLSRCWYNLDGLLISDFDLYDPPSIYECNKTCHCPKSCINRVVQKGLRIPLQLFRTLNRGWGVRTLKFLTKGTFVCEYVGEVISENEISRRPDDTYFFDLDSSSGDYCVDGRFFGNIARFINHSCEPNLVSIRVFVEHQDLNFPRIAFFTMRDIEAFEELCFDYGIEFWVAKSRHFLCTCNSSLCKYSKDSIDSTLVEYIQEKDKQTEVSMDT</sequence>
<dbReference type="PROSITE" id="PS50280">
    <property type="entry name" value="SET"/>
    <property type="match status" value="1"/>
</dbReference>
<dbReference type="SUPFAM" id="SSF82199">
    <property type="entry name" value="SET domain"/>
    <property type="match status" value="1"/>
</dbReference>
<dbReference type="GO" id="GO:0000122">
    <property type="term" value="P:negative regulation of transcription by RNA polymerase II"/>
    <property type="evidence" value="ECO:0007669"/>
    <property type="project" value="TreeGrafter"/>
</dbReference>
<evidence type="ECO:0000259" key="17">
    <source>
        <dbReference type="PROSITE" id="PS50867"/>
    </source>
</evidence>
<dbReference type="InterPro" id="IPR002110">
    <property type="entry name" value="Ankyrin_rpt"/>
</dbReference>
<feature type="repeat" description="ANK" evidence="14">
    <location>
        <begin position="1457"/>
        <end position="1489"/>
    </location>
</feature>
<dbReference type="Gene3D" id="1.25.40.20">
    <property type="entry name" value="Ankyrin repeat-containing domain"/>
    <property type="match status" value="3"/>
</dbReference>
<evidence type="ECO:0000256" key="8">
    <source>
        <dbReference type="ARBA" id="ARBA00022603"/>
    </source>
</evidence>
<evidence type="ECO:0000256" key="12">
    <source>
        <dbReference type="ARBA" id="ARBA00023028"/>
    </source>
</evidence>
<dbReference type="InterPro" id="IPR036770">
    <property type="entry name" value="Ankyrin_rpt-contain_sf"/>
</dbReference>
<dbReference type="GO" id="GO:0002039">
    <property type="term" value="F:p53 binding"/>
    <property type="evidence" value="ECO:0007669"/>
    <property type="project" value="InterPro"/>
</dbReference>
<dbReference type="Proteomes" id="UP001054837">
    <property type="component" value="Unassembled WGS sequence"/>
</dbReference>
<evidence type="ECO:0000256" key="13">
    <source>
        <dbReference type="ARBA" id="ARBA00023298"/>
    </source>
</evidence>